<feature type="chain" id="PRO_5012861450" evidence="1">
    <location>
        <begin position="25"/>
        <end position="139"/>
    </location>
</feature>
<sequence>MKKLFTIFLTAVLMLSLFSPAVYASENDVQTVIESVNKTNEKIDKMINNAIEKVNKETIKYTNDLEKSNGKEDKIKELEEDYNYKVNKIIFDLIKDTNKIAANTKEKAAEKGIEVTCELVEVHIGGQIVWIDPLIVGAY</sequence>
<protein>
    <submittedName>
        <fullName evidence="2">Uncharacterized protein</fullName>
    </submittedName>
</protein>
<feature type="signal peptide" evidence="1">
    <location>
        <begin position="1"/>
        <end position="24"/>
    </location>
</feature>
<evidence type="ECO:0000256" key="1">
    <source>
        <dbReference type="SAM" id="SignalP"/>
    </source>
</evidence>
<dbReference type="AlphaFoldDB" id="A0A1M5VTM9"/>
<reference evidence="2 3" key="1">
    <citation type="submission" date="2016-11" db="EMBL/GenBank/DDBJ databases">
        <authorList>
            <person name="Jaros S."/>
            <person name="Januszkiewicz K."/>
            <person name="Wedrychowicz H."/>
        </authorList>
    </citation>
    <scope>NUCLEOTIDE SEQUENCE [LARGE SCALE GENOMIC DNA]</scope>
    <source>
        <strain evidence="2 3">DSM 8605</strain>
    </source>
</reference>
<dbReference type="EMBL" id="FQXM01000013">
    <property type="protein sequence ID" value="SHH78567.1"/>
    <property type="molecule type" value="Genomic_DNA"/>
</dbReference>
<organism evidence="2 3">
    <name type="scientific">Clostridium grantii DSM 8605</name>
    <dbReference type="NCBI Taxonomy" id="1121316"/>
    <lineage>
        <taxon>Bacteria</taxon>
        <taxon>Bacillati</taxon>
        <taxon>Bacillota</taxon>
        <taxon>Clostridia</taxon>
        <taxon>Eubacteriales</taxon>
        <taxon>Clostridiaceae</taxon>
        <taxon>Clostridium</taxon>
    </lineage>
</organism>
<evidence type="ECO:0000313" key="3">
    <source>
        <dbReference type="Proteomes" id="UP000184447"/>
    </source>
</evidence>
<evidence type="ECO:0000313" key="2">
    <source>
        <dbReference type="EMBL" id="SHH78567.1"/>
    </source>
</evidence>
<proteinExistence type="predicted"/>
<gene>
    <name evidence="2" type="ORF">SAMN02745207_02478</name>
</gene>
<dbReference type="Proteomes" id="UP000184447">
    <property type="component" value="Unassembled WGS sequence"/>
</dbReference>
<name>A0A1M5VTM9_9CLOT</name>
<accession>A0A1M5VTM9</accession>
<keyword evidence="1" id="KW-0732">Signal</keyword>
<keyword evidence="3" id="KW-1185">Reference proteome</keyword>
<dbReference type="OrthoDB" id="2861041at2"/>
<dbReference type="RefSeq" id="WP_073338741.1">
    <property type="nucleotide sequence ID" value="NZ_FQXM01000013.1"/>
</dbReference>